<dbReference type="Proteomes" id="UP000004596">
    <property type="component" value="Unassembled WGS sequence"/>
</dbReference>
<proteinExistence type="predicted"/>
<reference evidence="1 2" key="2">
    <citation type="submission" date="2008-04" db="EMBL/GenBank/DDBJ databases">
        <authorList>
            <person name="Fulton L."/>
            <person name="Clifton S."/>
            <person name="Fulton B."/>
            <person name="Xu J."/>
            <person name="Minx P."/>
            <person name="Pepin K.H."/>
            <person name="Johnson M."/>
            <person name="Thiruvilangam P."/>
            <person name="Bhonagiri V."/>
            <person name="Nash W.E."/>
            <person name="Mardis E.R."/>
            <person name="Wilson R.K."/>
        </authorList>
    </citation>
    <scope>NUCLEOTIDE SEQUENCE [LARGE SCALE GENOMIC DNA]</scope>
    <source>
        <strain evidence="1 2">DSM 17393</strain>
    </source>
</reference>
<dbReference type="AlphaFoldDB" id="B3C5S3"/>
<organism evidence="1 2">
    <name type="scientific">Bacteroides intestinalis DSM 17393</name>
    <dbReference type="NCBI Taxonomy" id="471870"/>
    <lineage>
        <taxon>Bacteria</taxon>
        <taxon>Pseudomonadati</taxon>
        <taxon>Bacteroidota</taxon>
        <taxon>Bacteroidia</taxon>
        <taxon>Bacteroidales</taxon>
        <taxon>Bacteroidaceae</taxon>
        <taxon>Bacteroides</taxon>
    </lineage>
</organism>
<dbReference type="STRING" id="471870.BACINT_00256"/>
<protein>
    <recommendedName>
        <fullName evidence="3">Transposase IS4-like domain-containing protein</fullName>
    </recommendedName>
</protein>
<accession>B3C5S3</accession>
<comment type="caution">
    <text evidence="1">The sequence shown here is derived from an EMBL/GenBank/DDBJ whole genome shotgun (WGS) entry which is preliminary data.</text>
</comment>
<sequence length="65" mass="7560">MPELIEQSRTNGMEVESVIGDTAYSGKDNIILVQNEEKCFELVVKLHPTDFHKMEAFKEKSRVRY</sequence>
<evidence type="ECO:0008006" key="3">
    <source>
        <dbReference type="Google" id="ProtNLM"/>
    </source>
</evidence>
<gene>
    <name evidence="1" type="ORF">BACINT_00256</name>
</gene>
<evidence type="ECO:0000313" key="1">
    <source>
        <dbReference type="EMBL" id="EDV07480.1"/>
    </source>
</evidence>
<name>B3C5S3_9BACE</name>
<evidence type="ECO:0000313" key="2">
    <source>
        <dbReference type="Proteomes" id="UP000004596"/>
    </source>
</evidence>
<reference evidence="1 2" key="1">
    <citation type="submission" date="2008-04" db="EMBL/GenBank/DDBJ databases">
        <title>Draft genome sequence of Bacteroides intestinalis (DSM 17393).</title>
        <authorList>
            <person name="Sudarsanam P."/>
            <person name="Ley R."/>
            <person name="Guruge J."/>
            <person name="Turnbaugh P.J."/>
            <person name="Mahowald M."/>
            <person name="Liep D."/>
            <person name="Gordon J."/>
        </authorList>
    </citation>
    <scope>NUCLEOTIDE SEQUENCE [LARGE SCALE GENOMIC DNA]</scope>
    <source>
        <strain evidence="1 2">DSM 17393</strain>
    </source>
</reference>
<dbReference type="EMBL" id="ABJL02000002">
    <property type="protein sequence ID" value="EDV07480.1"/>
    <property type="molecule type" value="Genomic_DNA"/>
</dbReference>